<dbReference type="RefSeq" id="WP_054325849.1">
    <property type="nucleotide sequence ID" value="NZ_JACOPL010000001.1"/>
</dbReference>
<proteinExistence type="predicted"/>
<keyword evidence="3" id="KW-0645">Protease</keyword>
<feature type="transmembrane region" description="Helical" evidence="1">
    <location>
        <begin position="76"/>
        <end position="102"/>
    </location>
</feature>
<protein>
    <submittedName>
        <fullName evidence="3">CPBP family intramembrane metalloprotease</fullName>
    </submittedName>
</protein>
<keyword evidence="3" id="KW-0482">Metalloprotease</keyword>
<feature type="transmembrane region" description="Helical" evidence="1">
    <location>
        <begin position="35"/>
        <end position="55"/>
    </location>
</feature>
<keyword evidence="3" id="KW-0378">Hydrolase</keyword>
<dbReference type="Proteomes" id="UP000606499">
    <property type="component" value="Unassembled WGS sequence"/>
</dbReference>
<keyword evidence="1" id="KW-1133">Transmembrane helix</keyword>
<evidence type="ECO:0000256" key="1">
    <source>
        <dbReference type="SAM" id="Phobius"/>
    </source>
</evidence>
<dbReference type="GO" id="GO:0080120">
    <property type="term" value="P:CAAX-box protein maturation"/>
    <property type="evidence" value="ECO:0007669"/>
    <property type="project" value="UniProtKB-ARBA"/>
</dbReference>
<feature type="transmembrane region" description="Helical" evidence="1">
    <location>
        <begin position="122"/>
        <end position="142"/>
    </location>
</feature>
<evidence type="ECO:0000313" key="4">
    <source>
        <dbReference type="Proteomes" id="UP000606499"/>
    </source>
</evidence>
<dbReference type="GO" id="GO:0004175">
    <property type="term" value="F:endopeptidase activity"/>
    <property type="evidence" value="ECO:0007669"/>
    <property type="project" value="UniProtKB-ARBA"/>
</dbReference>
<dbReference type="InterPro" id="IPR003675">
    <property type="entry name" value="Rce1/LyrA-like_dom"/>
</dbReference>
<organism evidence="3 4">
    <name type="scientific">Agathobaculum faecis</name>
    <dbReference type="NCBI Taxonomy" id="2763013"/>
    <lineage>
        <taxon>Bacteria</taxon>
        <taxon>Bacillati</taxon>
        <taxon>Bacillota</taxon>
        <taxon>Clostridia</taxon>
        <taxon>Eubacteriales</taxon>
        <taxon>Butyricicoccaceae</taxon>
        <taxon>Agathobaculum</taxon>
    </lineage>
</organism>
<keyword evidence="1" id="KW-0812">Transmembrane</keyword>
<feature type="transmembrane region" description="Helical" evidence="1">
    <location>
        <begin position="201"/>
        <end position="218"/>
    </location>
</feature>
<feature type="transmembrane region" description="Helical" evidence="1">
    <location>
        <begin position="154"/>
        <end position="171"/>
    </location>
</feature>
<dbReference type="EMBL" id="JACOPL010000001">
    <property type="protein sequence ID" value="MBC5723975.1"/>
    <property type="molecule type" value="Genomic_DNA"/>
</dbReference>
<keyword evidence="4" id="KW-1185">Reference proteome</keyword>
<keyword evidence="1" id="KW-0472">Membrane</keyword>
<evidence type="ECO:0000313" key="3">
    <source>
        <dbReference type="EMBL" id="MBC5723975.1"/>
    </source>
</evidence>
<feature type="transmembrane region" description="Helical" evidence="1">
    <location>
        <begin position="224"/>
        <end position="246"/>
    </location>
</feature>
<gene>
    <name evidence="3" type="ORF">H8S45_00590</name>
</gene>
<name>A0A923RX33_9FIRM</name>
<accession>A0A923RX33</accession>
<evidence type="ECO:0000259" key="2">
    <source>
        <dbReference type="Pfam" id="PF02517"/>
    </source>
</evidence>
<dbReference type="GO" id="GO:0008237">
    <property type="term" value="F:metallopeptidase activity"/>
    <property type="evidence" value="ECO:0007669"/>
    <property type="project" value="UniProtKB-KW"/>
</dbReference>
<feature type="transmembrane region" description="Helical" evidence="1">
    <location>
        <begin position="267"/>
        <end position="292"/>
    </location>
</feature>
<feature type="domain" description="CAAX prenyl protease 2/Lysostaphin resistance protein A-like" evidence="2">
    <location>
        <begin position="126"/>
        <end position="209"/>
    </location>
</feature>
<reference evidence="3" key="1">
    <citation type="submission" date="2020-08" db="EMBL/GenBank/DDBJ databases">
        <title>Genome public.</title>
        <authorList>
            <person name="Liu C."/>
            <person name="Sun Q."/>
        </authorList>
    </citation>
    <scope>NUCLEOTIDE SEQUENCE</scope>
    <source>
        <strain evidence="3">NSJ-28</strain>
    </source>
</reference>
<dbReference type="Pfam" id="PF02517">
    <property type="entry name" value="Rce1-like"/>
    <property type="match status" value="1"/>
</dbReference>
<sequence>MKNNKIALLPGLSLFLCFCLLTGMGRLAGRLGGGAPLTALSEAAAFLLPMVLAVVSLRDQKAVRQRLRPRRLPKGALGVTVKLGVTVAVLSLFLNLLIYQIAGLAGADLTATALDTPQTGMTLPGKLLVIVALSATVEEMYLRGALMAAQEQSVGTGACLVFSGFAFAMLHGSLMNFFGPLLAGIAYAYLTYAFGSVWPAVLAHAVNNLYYVFVLWITDTYAAFGIWNHFAAINAIVLLLFLYLTLRGAEGLLAKGYIPHLEKGAGLYDLFLLVRNPGVIAFIVAFLVKVVLHWI</sequence>
<dbReference type="AlphaFoldDB" id="A0A923RX33"/>
<comment type="caution">
    <text evidence="3">The sequence shown here is derived from an EMBL/GenBank/DDBJ whole genome shotgun (WGS) entry which is preliminary data.</text>
</comment>